<proteinExistence type="predicted"/>
<evidence type="ECO:0000256" key="1">
    <source>
        <dbReference type="ARBA" id="ARBA00004651"/>
    </source>
</evidence>
<reference evidence="7 8" key="1">
    <citation type="submission" date="2019-04" db="EMBL/GenBank/DDBJ databases">
        <title>Geobacter ruber sp. nov., ferric-reducing bacteria isolated from paddy soil.</title>
        <authorList>
            <person name="Xu Z."/>
            <person name="Masuda Y."/>
            <person name="Itoh H."/>
            <person name="Senoo K."/>
        </authorList>
    </citation>
    <scope>NUCLEOTIDE SEQUENCE [LARGE SCALE GENOMIC DNA]</scope>
    <source>
        <strain evidence="7 8">Red88</strain>
    </source>
</reference>
<keyword evidence="4 6" id="KW-1133">Transmembrane helix</keyword>
<feature type="transmembrane region" description="Helical" evidence="6">
    <location>
        <begin position="39"/>
        <end position="57"/>
    </location>
</feature>
<feature type="transmembrane region" description="Helical" evidence="6">
    <location>
        <begin position="12"/>
        <end position="33"/>
    </location>
</feature>
<evidence type="ECO:0000256" key="2">
    <source>
        <dbReference type="ARBA" id="ARBA00022475"/>
    </source>
</evidence>
<feature type="transmembrane region" description="Helical" evidence="6">
    <location>
        <begin position="78"/>
        <end position="98"/>
    </location>
</feature>
<evidence type="ECO:0000256" key="3">
    <source>
        <dbReference type="ARBA" id="ARBA00022692"/>
    </source>
</evidence>
<protein>
    <submittedName>
        <fullName evidence="7">ATP synthase subunit I</fullName>
    </submittedName>
</protein>
<comment type="caution">
    <text evidence="7">The sequence shown here is derived from an EMBL/GenBank/DDBJ whole genome shotgun (WGS) entry which is preliminary data.</text>
</comment>
<dbReference type="Pfam" id="PF03899">
    <property type="entry name" value="ATP-synt_I"/>
    <property type="match status" value="1"/>
</dbReference>
<dbReference type="GO" id="GO:0005886">
    <property type="term" value="C:plasma membrane"/>
    <property type="evidence" value="ECO:0007669"/>
    <property type="project" value="UniProtKB-SubCell"/>
</dbReference>
<keyword evidence="3 6" id="KW-0812">Transmembrane</keyword>
<sequence>MTTAINEDNLFAVIIKGSLALLAVLSIGGFALFSAKAGMGILAGGIIAICNFAWLRNVLQRILGLMPVKPNLYAQIRFVGRMAVTGLVLYVIITSGWFSLAGLLVGLSVIVANIIALSLYSALRTGG</sequence>
<evidence type="ECO:0000256" key="4">
    <source>
        <dbReference type="ARBA" id="ARBA00022989"/>
    </source>
</evidence>
<accession>A0A5A9XFF8</accession>
<comment type="subcellular location">
    <subcellularLocation>
        <location evidence="1">Cell membrane</location>
        <topology evidence="1">Multi-pass membrane protein</topology>
    </subcellularLocation>
</comment>
<evidence type="ECO:0000313" key="7">
    <source>
        <dbReference type="EMBL" id="KAA0891604.1"/>
    </source>
</evidence>
<dbReference type="Proteomes" id="UP000324298">
    <property type="component" value="Unassembled WGS sequence"/>
</dbReference>
<feature type="transmembrane region" description="Helical" evidence="6">
    <location>
        <begin position="104"/>
        <end position="123"/>
    </location>
</feature>
<gene>
    <name evidence="7" type="ORF">ET418_09125</name>
</gene>
<keyword evidence="2" id="KW-1003">Cell membrane</keyword>
<evidence type="ECO:0000256" key="6">
    <source>
        <dbReference type="SAM" id="Phobius"/>
    </source>
</evidence>
<dbReference type="RefSeq" id="WP_149307304.1">
    <property type="nucleotide sequence ID" value="NZ_SRSD01000005.1"/>
</dbReference>
<dbReference type="AlphaFoldDB" id="A0A5A9XFF8"/>
<organism evidence="7 8">
    <name type="scientific">Oryzomonas rubra</name>
    <dbReference type="NCBI Taxonomy" id="2509454"/>
    <lineage>
        <taxon>Bacteria</taxon>
        <taxon>Pseudomonadati</taxon>
        <taxon>Thermodesulfobacteriota</taxon>
        <taxon>Desulfuromonadia</taxon>
        <taxon>Geobacterales</taxon>
        <taxon>Geobacteraceae</taxon>
        <taxon>Oryzomonas</taxon>
    </lineage>
</organism>
<keyword evidence="5 6" id="KW-0472">Membrane</keyword>
<name>A0A5A9XFF8_9BACT</name>
<evidence type="ECO:0000313" key="8">
    <source>
        <dbReference type="Proteomes" id="UP000324298"/>
    </source>
</evidence>
<evidence type="ECO:0000256" key="5">
    <source>
        <dbReference type="ARBA" id="ARBA00023136"/>
    </source>
</evidence>
<dbReference type="EMBL" id="SRSD01000005">
    <property type="protein sequence ID" value="KAA0891604.1"/>
    <property type="molecule type" value="Genomic_DNA"/>
</dbReference>
<keyword evidence="8" id="KW-1185">Reference proteome</keyword>
<dbReference type="InterPro" id="IPR005598">
    <property type="entry name" value="ATP_synth_I"/>
</dbReference>
<dbReference type="OrthoDB" id="5397122at2"/>